<organism evidence="2 3">
    <name type="scientific">Lysobacter yananisis</name>
    <dbReference type="NCBI Taxonomy" id="1003114"/>
    <lineage>
        <taxon>Bacteria</taxon>
        <taxon>Pseudomonadati</taxon>
        <taxon>Pseudomonadota</taxon>
        <taxon>Gammaproteobacteria</taxon>
        <taxon>Lysobacterales</taxon>
        <taxon>Lysobacteraceae</taxon>
        <taxon>Lysobacter</taxon>
    </lineage>
</organism>
<dbReference type="EMBL" id="CP133568">
    <property type="protein sequence ID" value="WMT03159.1"/>
    <property type="molecule type" value="Genomic_DNA"/>
</dbReference>
<feature type="chain" id="PRO_5045741238" evidence="1">
    <location>
        <begin position="21"/>
        <end position="555"/>
    </location>
</feature>
<dbReference type="InterPro" id="IPR024079">
    <property type="entry name" value="MetalloPept_cat_dom_sf"/>
</dbReference>
<dbReference type="Gene3D" id="3.40.390.10">
    <property type="entry name" value="Collagenase (Catalytic Domain)"/>
    <property type="match status" value="1"/>
</dbReference>
<protein>
    <submittedName>
        <fullName evidence="2">M12 family metallo-peptidase</fullName>
    </submittedName>
</protein>
<keyword evidence="3" id="KW-1185">Reference proteome</keyword>
<sequence>MKSLCIAGLLLLTMAPACNAAAAAVSFESELDAQRAPASALSGHTRRAGRAEVQLKSVLDARSAGAEPLELALFADARFAPSFVRWIEHGNGAATWVGRIADSEGGGQVLLTMNAERVYGRIDAGTAQYVLEGPLSGSAVVREIDPASFASRNLAEGIHQPHPGLVPAKLAAPAPAQASARGGDGAKSDAEDVLYPVDVLVLYTGRVNQLHGGAAGGPPAPGLDAYVQSLFADANLSFASSAVHLGWLKRVALLPSSFNEPADAGFDIWNTTHDQMRDSLASFSNLDALRIQYNADAVVLLVDGNRMTATCGRASVPAHQSAFSQWRESVAVVSAGCAAGDRTFTHEIGHILGGLHEGEGGAHPPSKYAQGFVSAAGGFRTIMAIGAGLPGGCTTGGCARINRWSSPYQSYNGHPLGNATADMVEALHWMLPTVSYYSKRGNIAMPGVAQSATMQTCQNIGHGPGGEVVVTSTTYANWSPAPGLNEFYQLQTSDDPNFSHMIGQPVYELYRGARTATRIANPAVIKTYTRLRACNNGVGCSVKAVTRLPTSNACD</sequence>
<evidence type="ECO:0000313" key="2">
    <source>
        <dbReference type="EMBL" id="WMT03159.1"/>
    </source>
</evidence>
<evidence type="ECO:0000313" key="3">
    <source>
        <dbReference type="Proteomes" id="UP001229313"/>
    </source>
</evidence>
<name>A0ABY9P9Y0_9GAMM</name>
<accession>A0ABY9P9Y0</accession>
<reference evidence="2 3" key="1">
    <citation type="submission" date="2023-08" db="EMBL/GenBank/DDBJ databases">
        <title>The whole genome sequence of Lysobacter yananisis.</title>
        <authorList>
            <person name="Sun H."/>
        </authorList>
    </citation>
    <scope>NUCLEOTIDE SEQUENCE [LARGE SCALE GENOMIC DNA]</scope>
    <source>
        <strain evidence="2 3">SNNU513</strain>
    </source>
</reference>
<dbReference type="Proteomes" id="UP001229313">
    <property type="component" value="Chromosome"/>
</dbReference>
<dbReference type="Pfam" id="PF13688">
    <property type="entry name" value="Reprolysin_5"/>
    <property type="match status" value="1"/>
</dbReference>
<dbReference type="RefSeq" id="WP_309151984.1">
    <property type="nucleotide sequence ID" value="NZ_CP133568.1"/>
</dbReference>
<keyword evidence="1" id="KW-0732">Signal</keyword>
<proteinExistence type="predicted"/>
<gene>
    <name evidence="2" type="ORF">RDV84_24925</name>
</gene>
<dbReference type="SUPFAM" id="SSF55486">
    <property type="entry name" value="Metalloproteases ('zincins'), catalytic domain"/>
    <property type="match status" value="1"/>
</dbReference>
<feature type="signal peptide" evidence="1">
    <location>
        <begin position="1"/>
        <end position="20"/>
    </location>
</feature>
<evidence type="ECO:0000256" key="1">
    <source>
        <dbReference type="SAM" id="SignalP"/>
    </source>
</evidence>